<dbReference type="GO" id="GO:0005886">
    <property type="term" value="C:plasma membrane"/>
    <property type="evidence" value="ECO:0007669"/>
    <property type="project" value="UniProtKB-SubCell"/>
</dbReference>
<evidence type="ECO:0000256" key="2">
    <source>
        <dbReference type="ARBA" id="ARBA00022475"/>
    </source>
</evidence>
<evidence type="ECO:0000256" key="6">
    <source>
        <dbReference type="SAM" id="Phobius"/>
    </source>
</evidence>
<comment type="caution">
    <text evidence="7">The sequence shown here is derived from an EMBL/GenBank/DDBJ whole genome shotgun (WGS) entry which is preliminary data.</text>
</comment>
<evidence type="ECO:0000256" key="3">
    <source>
        <dbReference type="ARBA" id="ARBA00022692"/>
    </source>
</evidence>
<keyword evidence="5 6" id="KW-0472">Membrane</keyword>
<dbReference type="GO" id="GO:0050909">
    <property type="term" value="P:sensory perception of taste"/>
    <property type="evidence" value="ECO:0007669"/>
    <property type="project" value="InterPro"/>
</dbReference>
<name>A0A9P9YIF7_9MUSC</name>
<gene>
    <name evidence="7" type="ORF">M5D96_009776</name>
</gene>
<protein>
    <submittedName>
        <fullName evidence="7">Uncharacterized protein</fullName>
    </submittedName>
</protein>
<keyword evidence="4 6" id="KW-1133">Transmembrane helix</keyword>
<dbReference type="InterPro" id="IPR013604">
    <property type="entry name" value="7TM_chemorcpt"/>
</dbReference>
<proteinExistence type="predicted"/>
<dbReference type="EMBL" id="JAMKOV010000012">
    <property type="protein sequence ID" value="KAI8037614.1"/>
    <property type="molecule type" value="Genomic_DNA"/>
</dbReference>
<keyword evidence="8" id="KW-1185">Reference proteome</keyword>
<organism evidence="7 8">
    <name type="scientific">Drosophila gunungcola</name>
    <name type="common">fruit fly</name>
    <dbReference type="NCBI Taxonomy" id="103775"/>
    <lineage>
        <taxon>Eukaryota</taxon>
        <taxon>Metazoa</taxon>
        <taxon>Ecdysozoa</taxon>
        <taxon>Arthropoda</taxon>
        <taxon>Hexapoda</taxon>
        <taxon>Insecta</taxon>
        <taxon>Pterygota</taxon>
        <taxon>Neoptera</taxon>
        <taxon>Endopterygota</taxon>
        <taxon>Diptera</taxon>
        <taxon>Brachycera</taxon>
        <taxon>Muscomorpha</taxon>
        <taxon>Ephydroidea</taxon>
        <taxon>Drosophilidae</taxon>
        <taxon>Drosophila</taxon>
        <taxon>Sophophora</taxon>
    </lineage>
</organism>
<feature type="transmembrane region" description="Helical" evidence="6">
    <location>
        <begin position="107"/>
        <end position="128"/>
    </location>
</feature>
<evidence type="ECO:0000256" key="4">
    <source>
        <dbReference type="ARBA" id="ARBA00022989"/>
    </source>
</evidence>
<evidence type="ECO:0000256" key="5">
    <source>
        <dbReference type="ARBA" id="ARBA00023136"/>
    </source>
</evidence>
<sequence length="131" mass="15506">MSVANDLKVPFAHLFIYKAGYWGAFFAFDESTPVYWIIYGSVGYQIRTLDNYLIDHMVDLVLEYQNSAKHAWSERRWTKEISGYVTYANSSKLHLWTCGLFQPNRSLWFDMISSVFYYMLMLLQFHLVMGK</sequence>
<keyword evidence="3 6" id="KW-0812">Transmembrane</keyword>
<keyword evidence="2" id="KW-1003">Cell membrane</keyword>
<dbReference type="Pfam" id="PF08395">
    <property type="entry name" value="7tm_7"/>
    <property type="match status" value="1"/>
</dbReference>
<accession>A0A9P9YIF7</accession>
<dbReference type="Proteomes" id="UP001059596">
    <property type="component" value="Unassembled WGS sequence"/>
</dbReference>
<evidence type="ECO:0000256" key="1">
    <source>
        <dbReference type="ARBA" id="ARBA00004651"/>
    </source>
</evidence>
<evidence type="ECO:0000313" key="8">
    <source>
        <dbReference type="Proteomes" id="UP001059596"/>
    </source>
</evidence>
<comment type="subcellular location">
    <subcellularLocation>
        <location evidence="1">Cell membrane</location>
        <topology evidence="1">Multi-pass membrane protein</topology>
    </subcellularLocation>
</comment>
<evidence type="ECO:0000313" key="7">
    <source>
        <dbReference type="EMBL" id="KAI8037614.1"/>
    </source>
</evidence>
<dbReference type="AlphaFoldDB" id="A0A9P9YIF7"/>
<reference evidence="7" key="1">
    <citation type="journal article" date="2023" name="Genome Biol. Evol.">
        <title>Long-read-based Genome Assembly of Drosophila gunungcola Reveals Fewer Chemosensory Genes in Flower-breeding Species.</title>
        <authorList>
            <person name="Negi A."/>
            <person name="Liao B.Y."/>
            <person name="Yeh S.D."/>
        </authorList>
    </citation>
    <scope>NUCLEOTIDE SEQUENCE</scope>
    <source>
        <strain evidence="7">Sukarami</strain>
    </source>
</reference>